<proteinExistence type="predicted"/>
<dbReference type="Gene3D" id="2.60.120.200">
    <property type="match status" value="1"/>
</dbReference>
<evidence type="ECO:0000313" key="5">
    <source>
        <dbReference type="Proteomes" id="UP001283361"/>
    </source>
</evidence>
<evidence type="ECO:0000256" key="2">
    <source>
        <dbReference type="SAM" id="MobiDB-lite"/>
    </source>
</evidence>
<feature type="domain" description="Galectin" evidence="3">
    <location>
        <begin position="184"/>
        <end position="304"/>
    </location>
</feature>
<sequence length="376" mass="43015">MLRKQLSMIYSLALRDKPILLQGKLNVTLFIALQTLFKHLLSRLLDWRWLAQQRHQALTSRHRATADGQPAPSRRRTFSPDITQGDTNFSTNVKPLKVFETFRYSLWPGRLDGCVCEPTRLSSRLGCAITSAKAGYPVFRLNSSSGQCSLCRPQNVSRYDPLAEASFFIRRSCVWSTFRGGLRMEDGIRPGQAFEIYGQVTAGADKFTVFWRPGPVHISSENLAIKTLISLSNQDGSQYIQLKSKVDGVPKSKKVLFRQPILTVGQNFRMIVLVTSREYVIYIKDEYCCSFEHVFTNLSAIHYLFDLESRKDHLTRADYRTFGEERVRGCKLFLSSRYVTKMTARRSRSPLQTARLTTFSITDCSADHILHYRLLG</sequence>
<protein>
    <recommendedName>
        <fullName evidence="3">Galectin domain-containing protein</fullName>
    </recommendedName>
</protein>
<dbReference type="GO" id="GO:0030246">
    <property type="term" value="F:carbohydrate binding"/>
    <property type="evidence" value="ECO:0007669"/>
    <property type="project" value="UniProtKB-KW"/>
</dbReference>
<evidence type="ECO:0000313" key="4">
    <source>
        <dbReference type="EMBL" id="KAK3797919.1"/>
    </source>
</evidence>
<evidence type="ECO:0000256" key="1">
    <source>
        <dbReference type="ARBA" id="ARBA00022734"/>
    </source>
</evidence>
<accession>A0AAE1B154</accession>
<gene>
    <name evidence="4" type="ORF">RRG08_005575</name>
</gene>
<dbReference type="InterPro" id="IPR001079">
    <property type="entry name" value="Galectin_CRD"/>
</dbReference>
<feature type="region of interest" description="Disordered" evidence="2">
    <location>
        <begin position="60"/>
        <end position="81"/>
    </location>
</feature>
<dbReference type="Proteomes" id="UP001283361">
    <property type="component" value="Unassembled WGS sequence"/>
</dbReference>
<dbReference type="Pfam" id="PF00337">
    <property type="entry name" value="Gal-bind_lectin"/>
    <property type="match status" value="1"/>
</dbReference>
<evidence type="ECO:0000259" key="3">
    <source>
        <dbReference type="Pfam" id="PF00337"/>
    </source>
</evidence>
<keyword evidence="1" id="KW-0430">Lectin</keyword>
<comment type="caution">
    <text evidence="4">The sequence shown here is derived from an EMBL/GenBank/DDBJ whole genome shotgun (WGS) entry which is preliminary data.</text>
</comment>
<dbReference type="AlphaFoldDB" id="A0AAE1B154"/>
<dbReference type="SUPFAM" id="SSF49899">
    <property type="entry name" value="Concanavalin A-like lectins/glucanases"/>
    <property type="match status" value="1"/>
</dbReference>
<keyword evidence="5" id="KW-1185">Reference proteome</keyword>
<dbReference type="InterPro" id="IPR013320">
    <property type="entry name" value="ConA-like_dom_sf"/>
</dbReference>
<reference evidence="4" key="1">
    <citation type="journal article" date="2023" name="G3 (Bethesda)">
        <title>A reference genome for the long-term kleptoplast-retaining sea slug Elysia crispata morphotype clarki.</title>
        <authorList>
            <person name="Eastman K.E."/>
            <person name="Pendleton A.L."/>
            <person name="Shaikh M.A."/>
            <person name="Suttiyut T."/>
            <person name="Ogas R."/>
            <person name="Tomko P."/>
            <person name="Gavelis G."/>
            <person name="Widhalm J.R."/>
            <person name="Wisecaver J.H."/>
        </authorList>
    </citation>
    <scope>NUCLEOTIDE SEQUENCE</scope>
    <source>
        <strain evidence="4">ECLA1</strain>
    </source>
</reference>
<dbReference type="EMBL" id="JAWDGP010000736">
    <property type="protein sequence ID" value="KAK3797919.1"/>
    <property type="molecule type" value="Genomic_DNA"/>
</dbReference>
<organism evidence="4 5">
    <name type="scientific">Elysia crispata</name>
    <name type="common">lettuce slug</name>
    <dbReference type="NCBI Taxonomy" id="231223"/>
    <lineage>
        <taxon>Eukaryota</taxon>
        <taxon>Metazoa</taxon>
        <taxon>Spiralia</taxon>
        <taxon>Lophotrochozoa</taxon>
        <taxon>Mollusca</taxon>
        <taxon>Gastropoda</taxon>
        <taxon>Heterobranchia</taxon>
        <taxon>Euthyneura</taxon>
        <taxon>Panpulmonata</taxon>
        <taxon>Sacoglossa</taxon>
        <taxon>Placobranchoidea</taxon>
        <taxon>Plakobranchidae</taxon>
        <taxon>Elysia</taxon>
    </lineage>
</organism>
<name>A0AAE1B154_9GAST</name>